<name>A0A1C3ZLI3_9LACO</name>
<organism evidence="12 13">
    <name type="scientific">Weissella bombi</name>
    <dbReference type="NCBI Taxonomy" id="1505725"/>
    <lineage>
        <taxon>Bacteria</taxon>
        <taxon>Bacillati</taxon>
        <taxon>Bacillota</taxon>
        <taxon>Bacilli</taxon>
        <taxon>Lactobacillales</taxon>
        <taxon>Lactobacillaceae</taxon>
        <taxon>Weissella</taxon>
    </lineage>
</organism>
<dbReference type="InterPro" id="IPR025966">
    <property type="entry name" value="OppC_N"/>
</dbReference>
<dbReference type="PANTHER" id="PTHR43386:SF24">
    <property type="entry name" value="OLIGOPEPTIDE TRANSPORT SYSTEM PERMEASE PROTEIN AMID"/>
    <property type="match status" value="1"/>
</dbReference>
<dbReference type="Pfam" id="PF00528">
    <property type="entry name" value="BPD_transp_1"/>
    <property type="match status" value="1"/>
</dbReference>
<evidence type="ECO:0000256" key="10">
    <source>
        <dbReference type="RuleBase" id="RU363032"/>
    </source>
</evidence>
<keyword evidence="7 10" id="KW-1133">Transmembrane helix</keyword>
<evidence type="ECO:0000256" key="8">
    <source>
        <dbReference type="ARBA" id="ARBA00023136"/>
    </source>
</evidence>
<keyword evidence="5" id="KW-0571">Peptide transport</keyword>
<feature type="transmembrane region" description="Helical" evidence="10">
    <location>
        <begin position="274"/>
        <end position="297"/>
    </location>
</feature>
<dbReference type="STRING" id="1505725.GA0061074_10274"/>
<sequence length="307" mass="33642">MIKNMQSTTNNNDFSLAHREQKVDHYSGESLSFIQLVFRNFARNKVALVSVLVIILIALTAFLGPQLSHFNPNTPDPQNSNLTPGQNGHWFGTDNLGRDIFTRVAAGTGISLEVAFVAMIIDLIIGTTYGLISGYFGGKVDIIMQRVTEVLSTIPMIIIVTLLVLVMKPGLMSIITAMMLVGWINMSRIVRAQVLKIKNEEYILAAKTMGMPNSKIIFSEVLPNAMGQIVTTFMFSIPNAIFLEAFLAFIGLGVPAPLSSLGTMINDGYTQAIVFPHMVIFPVLFLALIMLGFNIIADAIRDAIEES</sequence>
<evidence type="ECO:0000256" key="5">
    <source>
        <dbReference type="ARBA" id="ARBA00022856"/>
    </source>
</evidence>
<dbReference type="InterPro" id="IPR035906">
    <property type="entry name" value="MetI-like_sf"/>
</dbReference>
<dbReference type="GO" id="GO:0005886">
    <property type="term" value="C:plasma membrane"/>
    <property type="evidence" value="ECO:0007669"/>
    <property type="project" value="UniProtKB-SubCell"/>
</dbReference>
<dbReference type="Proteomes" id="UP000199268">
    <property type="component" value="Unassembled WGS sequence"/>
</dbReference>
<dbReference type="InterPro" id="IPR000515">
    <property type="entry name" value="MetI-like"/>
</dbReference>
<dbReference type="PROSITE" id="PS50928">
    <property type="entry name" value="ABC_TM1"/>
    <property type="match status" value="1"/>
</dbReference>
<evidence type="ECO:0000256" key="1">
    <source>
        <dbReference type="ARBA" id="ARBA00004651"/>
    </source>
</evidence>
<dbReference type="CDD" id="cd06261">
    <property type="entry name" value="TM_PBP2"/>
    <property type="match status" value="1"/>
</dbReference>
<comment type="subcellular location">
    <subcellularLocation>
        <location evidence="1 10">Cell membrane</location>
        <topology evidence="1 10">Multi-pass membrane protein</topology>
    </subcellularLocation>
</comment>
<dbReference type="Pfam" id="PF12911">
    <property type="entry name" value="OppC_N"/>
    <property type="match status" value="1"/>
</dbReference>
<evidence type="ECO:0000256" key="9">
    <source>
        <dbReference type="ARBA" id="ARBA00024202"/>
    </source>
</evidence>
<reference evidence="13" key="1">
    <citation type="submission" date="2016-08" db="EMBL/GenBank/DDBJ databases">
        <authorList>
            <person name="Varghese N."/>
            <person name="Submissions Spin"/>
        </authorList>
    </citation>
    <scope>NUCLEOTIDE SEQUENCE [LARGE SCALE GENOMIC DNA]</scope>
    <source>
        <strain evidence="13">R-53094</strain>
    </source>
</reference>
<feature type="domain" description="ABC transmembrane type-1" evidence="11">
    <location>
        <begin position="108"/>
        <end position="297"/>
    </location>
</feature>
<feature type="transmembrane region" description="Helical" evidence="10">
    <location>
        <begin position="233"/>
        <end position="254"/>
    </location>
</feature>
<keyword evidence="3" id="KW-1003">Cell membrane</keyword>
<keyword evidence="8 10" id="KW-0472">Membrane</keyword>
<dbReference type="PANTHER" id="PTHR43386">
    <property type="entry name" value="OLIGOPEPTIDE TRANSPORT SYSTEM PERMEASE PROTEIN APPC"/>
    <property type="match status" value="1"/>
</dbReference>
<gene>
    <name evidence="12" type="ORF">GA0061074_10274</name>
</gene>
<feature type="transmembrane region" description="Helical" evidence="10">
    <location>
        <begin position="171"/>
        <end position="190"/>
    </location>
</feature>
<feature type="transmembrane region" description="Helical" evidence="10">
    <location>
        <begin position="46"/>
        <end position="64"/>
    </location>
</feature>
<dbReference type="Gene3D" id="1.10.3720.10">
    <property type="entry name" value="MetI-like"/>
    <property type="match status" value="1"/>
</dbReference>
<dbReference type="RefSeq" id="WP_092461538.1">
    <property type="nucleotide sequence ID" value="NZ_BJEE01000001.1"/>
</dbReference>
<comment type="similarity">
    <text evidence="9">Belongs to the binding-protein-dependent transport system permease family. OppBC subfamily.</text>
</comment>
<evidence type="ECO:0000256" key="7">
    <source>
        <dbReference type="ARBA" id="ARBA00022989"/>
    </source>
</evidence>
<keyword evidence="6" id="KW-0653">Protein transport</keyword>
<dbReference type="GO" id="GO:0015031">
    <property type="term" value="P:protein transport"/>
    <property type="evidence" value="ECO:0007669"/>
    <property type="project" value="UniProtKB-KW"/>
</dbReference>
<evidence type="ECO:0000256" key="4">
    <source>
        <dbReference type="ARBA" id="ARBA00022692"/>
    </source>
</evidence>
<dbReference type="OrthoDB" id="9797472at2"/>
<feature type="transmembrane region" description="Helical" evidence="10">
    <location>
        <begin position="114"/>
        <end position="135"/>
    </location>
</feature>
<accession>A0A1C3ZLI3</accession>
<keyword evidence="13" id="KW-1185">Reference proteome</keyword>
<feature type="transmembrane region" description="Helical" evidence="10">
    <location>
        <begin position="147"/>
        <end position="165"/>
    </location>
</feature>
<evidence type="ECO:0000259" key="11">
    <source>
        <dbReference type="PROSITE" id="PS50928"/>
    </source>
</evidence>
<keyword evidence="2 10" id="KW-0813">Transport</keyword>
<evidence type="ECO:0000313" key="12">
    <source>
        <dbReference type="EMBL" id="SCB83080.1"/>
    </source>
</evidence>
<evidence type="ECO:0000256" key="2">
    <source>
        <dbReference type="ARBA" id="ARBA00022448"/>
    </source>
</evidence>
<dbReference type="EMBL" id="FMAO01000002">
    <property type="protein sequence ID" value="SCB83080.1"/>
    <property type="molecule type" value="Genomic_DNA"/>
</dbReference>
<evidence type="ECO:0000256" key="3">
    <source>
        <dbReference type="ARBA" id="ARBA00022475"/>
    </source>
</evidence>
<protein>
    <submittedName>
        <fullName evidence="12">Oligopeptide transport system permease protein</fullName>
    </submittedName>
</protein>
<evidence type="ECO:0000256" key="6">
    <source>
        <dbReference type="ARBA" id="ARBA00022927"/>
    </source>
</evidence>
<proteinExistence type="inferred from homology"/>
<evidence type="ECO:0000313" key="13">
    <source>
        <dbReference type="Proteomes" id="UP000199268"/>
    </source>
</evidence>
<dbReference type="GO" id="GO:0055085">
    <property type="term" value="P:transmembrane transport"/>
    <property type="evidence" value="ECO:0007669"/>
    <property type="project" value="InterPro"/>
</dbReference>
<dbReference type="GO" id="GO:0015833">
    <property type="term" value="P:peptide transport"/>
    <property type="evidence" value="ECO:0007669"/>
    <property type="project" value="UniProtKB-KW"/>
</dbReference>
<keyword evidence="4 10" id="KW-0812">Transmembrane</keyword>
<dbReference type="InterPro" id="IPR050366">
    <property type="entry name" value="BP-dependent_transpt_permease"/>
</dbReference>
<dbReference type="AlphaFoldDB" id="A0A1C3ZLI3"/>
<dbReference type="SUPFAM" id="SSF161098">
    <property type="entry name" value="MetI-like"/>
    <property type="match status" value="1"/>
</dbReference>